<dbReference type="PANTHER" id="PTHR43246">
    <property type="entry name" value="PEPTIDYL-PROLYL CIS-TRANS ISOMERASE CYP38, CHLOROPLASTIC"/>
    <property type="match status" value="1"/>
</dbReference>
<evidence type="ECO:0000256" key="3">
    <source>
        <dbReference type="RuleBase" id="RU363019"/>
    </source>
</evidence>
<feature type="signal peptide" evidence="3">
    <location>
        <begin position="1"/>
        <end position="33"/>
    </location>
</feature>
<reference evidence="5 6" key="1">
    <citation type="submission" date="2016-10" db="EMBL/GenBank/DDBJ databases">
        <authorList>
            <person name="de Groot N.N."/>
        </authorList>
    </citation>
    <scope>NUCLEOTIDE SEQUENCE [LARGE SCALE GENOMIC DNA]</scope>
    <source>
        <strain evidence="5 6">DSM 15283</strain>
    </source>
</reference>
<dbReference type="InterPro" id="IPR002130">
    <property type="entry name" value="Cyclophilin-type_PPIase_dom"/>
</dbReference>
<dbReference type="CDD" id="cd00317">
    <property type="entry name" value="cyclophilin"/>
    <property type="match status" value="1"/>
</dbReference>
<evidence type="ECO:0000256" key="2">
    <source>
        <dbReference type="ARBA" id="ARBA00023235"/>
    </source>
</evidence>
<dbReference type="EMBL" id="FOTQ01000001">
    <property type="protein sequence ID" value="SFL56542.1"/>
    <property type="molecule type" value="Genomic_DNA"/>
</dbReference>
<dbReference type="RefSeq" id="WP_207502882.1">
    <property type="nucleotide sequence ID" value="NZ_FOTQ01000001.1"/>
</dbReference>
<dbReference type="Gene3D" id="2.40.100.10">
    <property type="entry name" value="Cyclophilin-like"/>
    <property type="match status" value="1"/>
</dbReference>
<dbReference type="InterPro" id="IPR029000">
    <property type="entry name" value="Cyclophilin-like_dom_sf"/>
</dbReference>
<dbReference type="InterPro" id="IPR044665">
    <property type="entry name" value="E_coli_cyclophilin_A-like"/>
</dbReference>
<dbReference type="STRING" id="254406.SAMN04488042_101700"/>
<comment type="function">
    <text evidence="3">PPIases accelerate the folding of proteins. It catalyzes the cis-trans isomerization of proline imidic peptide bonds in oligopeptides.</text>
</comment>
<dbReference type="SUPFAM" id="SSF50891">
    <property type="entry name" value="Cyclophilin-like"/>
    <property type="match status" value="1"/>
</dbReference>
<dbReference type="EC" id="5.2.1.8" evidence="3"/>
<keyword evidence="6" id="KW-1185">Reference proteome</keyword>
<evidence type="ECO:0000313" key="6">
    <source>
        <dbReference type="Proteomes" id="UP000199144"/>
    </source>
</evidence>
<accession>A0A1I4IQA9</accession>
<sequence length="220" mass="23692">MKTPMTNRMRTSFHCTLYALLMLVLLPGQYSHAQDASTVEVMIQTAEGDIRVELYAEKAPVTVANFLRYVEGGYFDGGSFYRTVNSENDTGTPAIEVIQGGMAGREPPFPPIAHESTRDTGIRHTDGTLSMARAEAGTASSEFFISVGDQPGLDYGSSRNDDGLGFAAFGRVVEGMEVVRTIHGKPADGSVDIPYLNGQMLTEPVTIEVITRLPGHGGTQ</sequence>
<comment type="similarity">
    <text evidence="3">Belongs to the cyclophilin-type PPIase family.</text>
</comment>
<dbReference type="Pfam" id="PF00160">
    <property type="entry name" value="Pro_isomerase"/>
    <property type="match status" value="1"/>
</dbReference>
<protein>
    <recommendedName>
        <fullName evidence="3">Peptidyl-prolyl cis-trans isomerase</fullName>
        <shortName evidence="3">PPIase</shortName>
        <ecNumber evidence="3">5.2.1.8</ecNumber>
    </recommendedName>
</protein>
<gene>
    <name evidence="5" type="ORF">SAMN04488042_101700</name>
</gene>
<evidence type="ECO:0000313" key="5">
    <source>
        <dbReference type="EMBL" id="SFL56542.1"/>
    </source>
</evidence>
<evidence type="ECO:0000259" key="4">
    <source>
        <dbReference type="PROSITE" id="PS50072"/>
    </source>
</evidence>
<dbReference type="GO" id="GO:0003755">
    <property type="term" value="F:peptidyl-prolyl cis-trans isomerase activity"/>
    <property type="evidence" value="ECO:0007669"/>
    <property type="project" value="UniProtKB-UniRule"/>
</dbReference>
<keyword evidence="1 3" id="KW-0697">Rotamase</keyword>
<feature type="domain" description="PPIase cyclophilin-type" evidence="4">
    <location>
        <begin position="48"/>
        <end position="194"/>
    </location>
</feature>
<dbReference type="PRINTS" id="PR00153">
    <property type="entry name" value="CSAPPISMRASE"/>
</dbReference>
<keyword evidence="3" id="KW-0732">Signal</keyword>
<keyword evidence="2 3" id="KW-0413">Isomerase</keyword>
<feature type="chain" id="PRO_5011331231" description="Peptidyl-prolyl cis-trans isomerase" evidence="3">
    <location>
        <begin position="34"/>
        <end position="220"/>
    </location>
</feature>
<dbReference type="Proteomes" id="UP000199144">
    <property type="component" value="Unassembled WGS sequence"/>
</dbReference>
<dbReference type="AlphaFoldDB" id="A0A1I4IQA9"/>
<name>A0A1I4IQA9_9RHOB</name>
<proteinExistence type="inferred from homology"/>
<evidence type="ECO:0000256" key="1">
    <source>
        <dbReference type="ARBA" id="ARBA00023110"/>
    </source>
</evidence>
<dbReference type="PROSITE" id="PS50072">
    <property type="entry name" value="CSA_PPIASE_2"/>
    <property type="match status" value="1"/>
</dbReference>
<organism evidence="5 6">
    <name type="scientific">Shimia aestuarii</name>
    <dbReference type="NCBI Taxonomy" id="254406"/>
    <lineage>
        <taxon>Bacteria</taxon>
        <taxon>Pseudomonadati</taxon>
        <taxon>Pseudomonadota</taxon>
        <taxon>Alphaproteobacteria</taxon>
        <taxon>Rhodobacterales</taxon>
        <taxon>Roseobacteraceae</taxon>
    </lineage>
</organism>
<comment type="catalytic activity">
    <reaction evidence="3">
        <text>[protein]-peptidylproline (omega=180) = [protein]-peptidylproline (omega=0)</text>
        <dbReference type="Rhea" id="RHEA:16237"/>
        <dbReference type="Rhea" id="RHEA-COMP:10747"/>
        <dbReference type="Rhea" id="RHEA-COMP:10748"/>
        <dbReference type="ChEBI" id="CHEBI:83833"/>
        <dbReference type="ChEBI" id="CHEBI:83834"/>
        <dbReference type="EC" id="5.2.1.8"/>
    </reaction>
</comment>